<dbReference type="RefSeq" id="WP_078735470.1">
    <property type="nucleotide sequence ID" value="NZ_FUWL01000003.1"/>
</dbReference>
<evidence type="ECO:0000313" key="3">
    <source>
        <dbReference type="Proteomes" id="UP000189956"/>
    </source>
</evidence>
<gene>
    <name evidence="2" type="ORF">SAMN02745205_00191</name>
</gene>
<evidence type="ECO:0000259" key="1">
    <source>
        <dbReference type="Pfam" id="PF06722"/>
    </source>
</evidence>
<protein>
    <submittedName>
        <fullName evidence="2">UDP:flavonoid glycosyltransferase YjiC, YdhE family</fullName>
    </submittedName>
</protein>
<dbReference type="SUPFAM" id="SSF53756">
    <property type="entry name" value="UDP-Glycosyltransferase/glycogen phosphorylase"/>
    <property type="match status" value="1"/>
</dbReference>
<dbReference type="EMBL" id="FUWL01000003">
    <property type="protein sequence ID" value="SJZ31813.1"/>
    <property type="molecule type" value="Genomic_DNA"/>
</dbReference>
<dbReference type="Proteomes" id="UP000189956">
    <property type="component" value="Unassembled WGS sequence"/>
</dbReference>
<dbReference type="AlphaFoldDB" id="A0A1T4JNS0"/>
<dbReference type="Gene3D" id="3.40.50.2000">
    <property type="entry name" value="Glycogen Phosphorylase B"/>
    <property type="match status" value="2"/>
</dbReference>
<sequence>MRNVKILIATIFQNAGDATRAIEIAKVLRDSAPEGIIPEITFVSRGSRFEQVARDEGFQIYEASPRFEGLQYQEDFRSKFGELIGDPTLAKQLIASEMNVYKDYCPDLLIHGFWPVGSIARRMVIPNTPHACFLPIPLTESFMDMLTSFPDEMLLSRLPLGWQRFIIRHVPKGMRGRLPALRHSNIRRAALSLGWQGEDLTNIFTMLRSGLYLINDFPIFYDQGSFPKEFLFTGPVFSAPTQSDIEEPQIRDILSRENSRLKVYCTLGSSGNKKALIEVVKLFDTPIGHEWSGIILSPKGICPIEEAKAVSQNPNVYITDKFVPALDINKQVDVVVCHGGQGTLQTAIMSQTPLVGIATQPEQKINLDNLQNFGSAIRIPQHRWKASHIARCVQKVSRQPSFKRQAQKLYTEALKTTPHATIARYLWQLLALEAKGLA</sequence>
<keyword evidence="2" id="KW-0808">Transferase</keyword>
<organism evidence="2 3">
    <name type="scientific">Porphyromonas cangingivalis</name>
    <dbReference type="NCBI Taxonomy" id="36874"/>
    <lineage>
        <taxon>Bacteria</taxon>
        <taxon>Pseudomonadati</taxon>
        <taxon>Bacteroidota</taxon>
        <taxon>Bacteroidia</taxon>
        <taxon>Bacteroidales</taxon>
        <taxon>Porphyromonadaceae</taxon>
        <taxon>Porphyromonas</taxon>
    </lineage>
</organism>
<feature type="domain" description="Erythromycin biosynthesis protein CIII-like C-terminal" evidence="1">
    <location>
        <begin position="311"/>
        <end position="423"/>
    </location>
</feature>
<dbReference type="PANTHER" id="PTHR21015">
    <property type="entry name" value="UDP-N-ACETYLGLUCOSAMINE--N-ACETYLMURAMYL-(PENTAPEPTIDE) PYROPHOSPHORYL-UNDECAPRENOL N-ACETYLGLUCOSAMINE TRANSFERASE 1"/>
    <property type="match status" value="1"/>
</dbReference>
<dbReference type="Pfam" id="PF06722">
    <property type="entry name" value="EryCIII-like_C"/>
    <property type="match status" value="1"/>
</dbReference>
<accession>A0A1T4JNS0</accession>
<dbReference type="GO" id="GO:0016757">
    <property type="term" value="F:glycosyltransferase activity"/>
    <property type="evidence" value="ECO:0007669"/>
    <property type="project" value="TreeGrafter"/>
</dbReference>
<proteinExistence type="predicted"/>
<dbReference type="InterPro" id="IPR010610">
    <property type="entry name" value="EryCIII-like_C"/>
</dbReference>
<reference evidence="2 3" key="1">
    <citation type="submission" date="2017-02" db="EMBL/GenBank/DDBJ databases">
        <authorList>
            <person name="Peterson S.W."/>
        </authorList>
    </citation>
    <scope>NUCLEOTIDE SEQUENCE [LARGE SCALE GENOMIC DNA]</scope>
    <source>
        <strain evidence="2 3">ATCC 700135</strain>
    </source>
</reference>
<evidence type="ECO:0000313" key="2">
    <source>
        <dbReference type="EMBL" id="SJZ31813.1"/>
    </source>
</evidence>
<dbReference type="PANTHER" id="PTHR21015:SF22">
    <property type="entry name" value="GLYCOSYLTRANSFERASE"/>
    <property type="match status" value="1"/>
</dbReference>
<name>A0A1T4JNS0_PORCN</name>